<accession>A0A9W8D0C9</accession>
<keyword evidence="3" id="KW-1185">Reference proteome</keyword>
<sequence>MRIESVGHGVSAVSVSGALGARIRRLGNSAGLLPAQPTVCAYLLGYVDCDGVAQLNRLDLGIQSSGGRLPTAAHATDAIIPLYRGAAAGELFYASALRPGHIFQVAGRIVDPPAGGHGDYTLEFINIEPDIRVSVEPASAIEIVDLPGLLDELRRDPGAARGPLRREEDGHAYSHERALLLPTERAIWAVPGSGGGEDVVRRAYIDTGMPRSLHIAQVIPDDGCRSALVRHCVVAPVAGEFRVHVRLASVELPAVDSAAASTARLVPVAKYGRAAAEAIRAGAGQHRVAVDDQARDRAQQPLPKAFAPGGDTVPSSHMAELLTEQRQIRALLEEQNSLIKTQVSQAQEMMRLAARQQPSPQTVTRRYLRMRGTHTPTLTGVQHRALGVDGARSTTALAAGQSMRRSNSLSEIVDGIRSFDVEGYEETEQYVDHGRRGPLSFAPPLGAGGALLIEEGPSQPRATSAGSLGASSGIPTLVTRINRLVSAGSGTAAAATAPGAFERPPVPAYGRPPVPSHAHEHKITPTTQKYLDALGGRGAAPG</sequence>
<reference evidence="2" key="1">
    <citation type="submission" date="2022-07" db="EMBL/GenBank/DDBJ databases">
        <title>Phylogenomic reconstructions and comparative analyses of Kickxellomycotina fungi.</title>
        <authorList>
            <person name="Reynolds N.K."/>
            <person name="Stajich J.E."/>
            <person name="Barry K."/>
            <person name="Grigoriev I.V."/>
            <person name="Crous P."/>
            <person name="Smith M.E."/>
        </authorList>
    </citation>
    <scope>NUCLEOTIDE SEQUENCE</scope>
    <source>
        <strain evidence="2">BCRC 34381</strain>
    </source>
</reference>
<dbReference type="Proteomes" id="UP001143981">
    <property type="component" value="Unassembled WGS sequence"/>
</dbReference>
<evidence type="ECO:0000256" key="1">
    <source>
        <dbReference type="SAM" id="MobiDB-lite"/>
    </source>
</evidence>
<name>A0A9W8D0C9_9FUNG</name>
<evidence type="ECO:0000313" key="3">
    <source>
        <dbReference type="Proteomes" id="UP001143981"/>
    </source>
</evidence>
<feature type="region of interest" description="Disordered" evidence="1">
    <location>
        <begin position="496"/>
        <end position="542"/>
    </location>
</feature>
<organism evidence="2 3">
    <name type="scientific">Coemansia biformis</name>
    <dbReference type="NCBI Taxonomy" id="1286918"/>
    <lineage>
        <taxon>Eukaryota</taxon>
        <taxon>Fungi</taxon>
        <taxon>Fungi incertae sedis</taxon>
        <taxon>Zoopagomycota</taxon>
        <taxon>Kickxellomycotina</taxon>
        <taxon>Kickxellomycetes</taxon>
        <taxon>Kickxellales</taxon>
        <taxon>Kickxellaceae</taxon>
        <taxon>Coemansia</taxon>
    </lineage>
</organism>
<dbReference type="EMBL" id="JANBOI010000083">
    <property type="protein sequence ID" value="KAJ1734298.1"/>
    <property type="molecule type" value="Genomic_DNA"/>
</dbReference>
<dbReference type="OrthoDB" id="10260596at2759"/>
<gene>
    <name evidence="2" type="ORF">LPJ61_001145</name>
</gene>
<proteinExistence type="predicted"/>
<protein>
    <submittedName>
        <fullName evidence="2">Uncharacterized protein</fullName>
    </submittedName>
</protein>
<dbReference type="AlphaFoldDB" id="A0A9W8D0C9"/>
<feature type="compositionally biased region" description="Pro residues" evidence="1">
    <location>
        <begin position="504"/>
        <end position="515"/>
    </location>
</feature>
<comment type="caution">
    <text evidence="2">The sequence shown here is derived from an EMBL/GenBank/DDBJ whole genome shotgun (WGS) entry which is preliminary data.</text>
</comment>
<evidence type="ECO:0000313" key="2">
    <source>
        <dbReference type="EMBL" id="KAJ1734298.1"/>
    </source>
</evidence>